<dbReference type="AlphaFoldDB" id="A0A4Y2HHX1"/>
<organism evidence="1 2">
    <name type="scientific">Araneus ventricosus</name>
    <name type="common">Orbweaver spider</name>
    <name type="synonym">Epeira ventricosa</name>
    <dbReference type="NCBI Taxonomy" id="182803"/>
    <lineage>
        <taxon>Eukaryota</taxon>
        <taxon>Metazoa</taxon>
        <taxon>Ecdysozoa</taxon>
        <taxon>Arthropoda</taxon>
        <taxon>Chelicerata</taxon>
        <taxon>Arachnida</taxon>
        <taxon>Araneae</taxon>
        <taxon>Araneomorphae</taxon>
        <taxon>Entelegynae</taxon>
        <taxon>Araneoidea</taxon>
        <taxon>Araneidae</taxon>
        <taxon>Araneus</taxon>
    </lineage>
</organism>
<dbReference type="EMBL" id="BGPR01001951">
    <property type="protein sequence ID" value="GBM64921.1"/>
    <property type="molecule type" value="Genomic_DNA"/>
</dbReference>
<comment type="caution">
    <text evidence="1">The sequence shown here is derived from an EMBL/GenBank/DDBJ whole genome shotgun (WGS) entry which is preliminary data.</text>
</comment>
<accession>A0A4Y2HHX1</accession>
<dbReference type="Proteomes" id="UP000499080">
    <property type="component" value="Unassembled WGS sequence"/>
</dbReference>
<keyword evidence="2" id="KW-1185">Reference proteome</keyword>
<name>A0A4Y2HHX1_ARAVE</name>
<gene>
    <name evidence="1" type="ORF">AVEN_211840_1</name>
</gene>
<sequence length="100" mass="11482">MEFLEHEKRKPIVNVENLSNLDQMIRNGGIRKNLKSKTQSADFNLGPRCEVSGKKRICLHWHLASRLEIKLEIPRVEKRSLGGKNSVTLNLVSKQTLEHP</sequence>
<evidence type="ECO:0000313" key="1">
    <source>
        <dbReference type="EMBL" id="GBM64921.1"/>
    </source>
</evidence>
<protein>
    <submittedName>
        <fullName evidence="1">Uncharacterized protein</fullName>
    </submittedName>
</protein>
<proteinExistence type="predicted"/>
<reference evidence="1 2" key="1">
    <citation type="journal article" date="2019" name="Sci. Rep.">
        <title>Orb-weaving spider Araneus ventricosus genome elucidates the spidroin gene catalogue.</title>
        <authorList>
            <person name="Kono N."/>
            <person name="Nakamura H."/>
            <person name="Ohtoshi R."/>
            <person name="Moran D.A.P."/>
            <person name="Shinohara A."/>
            <person name="Yoshida Y."/>
            <person name="Fujiwara M."/>
            <person name="Mori M."/>
            <person name="Tomita M."/>
            <person name="Arakawa K."/>
        </authorList>
    </citation>
    <scope>NUCLEOTIDE SEQUENCE [LARGE SCALE GENOMIC DNA]</scope>
</reference>
<evidence type="ECO:0000313" key="2">
    <source>
        <dbReference type="Proteomes" id="UP000499080"/>
    </source>
</evidence>